<evidence type="ECO:0000256" key="1">
    <source>
        <dbReference type="ARBA" id="ARBA00001966"/>
    </source>
</evidence>
<keyword evidence="5" id="KW-0411">Iron-sulfur</keyword>
<dbReference type="Pfam" id="PF02310">
    <property type="entry name" value="B12-binding"/>
    <property type="match status" value="1"/>
</dbReference>
<dbReference type="GO" id="GO:0031419">
    <property type="term" value="F:cobalamin binding"/>
    <property type="evidence" value="ECO:0007669"/>
    <property type="project" value="InterPro"/>
</dbReference>
<evidence type="ECO:0000313" key="9">
    <source>
        <dbReference type="Proteomes" id="UP000518288"/>
    </source>
</evidence>
<dbReference type="InterPro" id="IPR023404">
    <property type="entry name" value="rSAM_horseshoe"/>
</dbReference>
<dbReference type="Gene3D" id="3.40.50.280">
    <property type="entry name" value="Cobalamin-binding domain"/>
    <property type="match status" value="1"/>
</dbReference>
<comment type="cofactor">
    <cofactor evidence="1">
        <name>[4Fe-4S] cluster</name>
        <dbReference type="ChEBI" id="CHEBI:49883"/>
    </cofactor>
</comment>
<dbReference type="SFLD" id="SFLDG01082">
    <property type="entry name" value="B12-binding_domain_containing"/>
    <property type="match status" value="1"/>
</dbReference>
<keyword evidence="2" id="KW-0949">S-adenosyl-L-methionine</keyword>
<dbReference type="PROSITE" id="PS51332">
    <property type="entry name" value="B12_BINDING"/>
    <property type="match status" value="1"/>
</dbReference>
<dbReference type="PROSITE" id="PS51918">
    <property type="entry name" value="RADICAL_SAM"/>
    <property type="match status" value="1"/>
</dbReference>
<comment type="caution">
    <text evidence="8">The sequence shown here is derived from an EMBL/GenBank/DDBJ whole genome shotgun (WGS) entry which is preliminary data.</text>
</comment>
<dbReference type="EMBL" id="JACCFH010000001">
    <property type="protein sequence ID" value="NYG33374.1"/>
    <property type="molecule type" value="Genomic_DNA"/>
</dbReference>
<dbReference type="SFLD" id="SFLDS00029">
    <property type="entry name" value="Radical_SAM"/>
    <property type="match status" value="1"/>
</dbReference>
<evidence type="ECO:0000259" key="7">
    <source>
        <dbReference type="PROSITE" id="PS51918"/>
    </source>
</evidence>
<evidence type="ECO:0000256" key="4">
    <source>
        <dbReference type="ARBA" id="ARBA00023004"/>
    </source>
</evidence>
<accession>A0A7Y9UCB2</accession>
<dbReference type="PANTHER" id="PTHR43409:SF16">
    <property type="entry name" value="SLR0320 PROTEIN"/>
    <property type="match status" value="1"/>
</dbReference>
<dbReference type="Gene3D" id="3.80.30.20">
    <property type="entry name" value="tm_1862 like domain"/>
    <property type="match status" value="1"/>
</dbReference>
<dbReference type="GO" id="GO:0005829">
    <property type="term" value="C:cytosol"/>
    <property type="evidence" value="ECO:0007669"/>
    <property type="project" value="TreeGrafter"/>
</dbReference>
<feature type="domain" description="Radical SAM core" evidence="7">
    <location>
        <begin position="231"/>
        <end position="477"/>
    </location>
</feature>
<dbReference type="SUPFAM" id="SSF102114">
    <property type="entry name" value="Radical SAM enzymes"/>
    <property type="match status" value="1"/>
</dbReference>
<dbReference type="Pfam" id="PF04055">
    <property type="entry name" value="Radical_SAM"/>
    <property type="match status" value="1"/>
</dbReference>
<dbReference type="InterPro" id="IPR034466">
    <property type="entry name" value="Methyltransferase_Class_B"/>
</dbReference>
<evidence type="ECO:0000256" key="2">
    <source>
        <dbReference type="ARBA" id="ARBA00022691"/>
    </source>
</evidence>
<protein>
    <submittedName>
        <fullName evidence="8">Radical SAM superfamily enzyme YgiQ (UPF0313 family)</fullName>
    </submittedName>
</protein>
<dbReference type="CDD" id="cd01335">
    <property type="entry name" value="Radical_SAM"/>
    <property type="match status" value="1"/>
</dbReference>
<organism evidence="8 9">
    <name type="scientific">Sphaerotilus montanus</name>
    <dbReference type="NCBI Taxonomy" id="522889"/>
    <lineage>
        <taxon>Bacteria</taxon>
        <taxon>Pseudomonadati</taxon>
        <taxon>Pseudomonadota</taxon>
        <taxon>Betaproteobacteria</taxon>
        <taxon>Burkholderiales</taxon>
        <taxon>Sphaerotilaceae</taxon>
        <taxon>Sphaerotilus</taxon>
    </lineage>
</organism>
<keyword evidence="4" id="KW-0408">Iron</keyword>
<dbReference type="InterPro" id="IPR007197">
    <property type="entry name" value="rSAM"/>
</dbReference>
<evidence type="ECO:0000256" key="5">
    <source>
        <dbReference type="ARBA" id="ARBA00023014"/>
    </source>
</evidence>
<dbReference type="RefSeq" id="WP_179634144.1">
    <property type="nucleotide sequence ID" value="NZ_JACCFH010000001.1"/>
</dbReference>
<keyword evidence="3" id="KW-0479">Metal-binding</keyword>
<gene>
    <name evidence="8" type="ORF">BDD16_002360</name>
</gene>
<dbReference type="SFLD" id="SFLDG01123">
    <property type="entry name" value="methyltransferase_(Class_B)"/>
    <property type="match status" value="1"/>
</dbReference>
<dbReference type="InterPro" id="IPR058240">
    <property type="entry name" value="rSAM_sf"/>
</dbReference>
<dbReference type="SMART" id="SM00729">
    <property type="entry name" value="Elp3"/>
    <property type="match status" value="1"/>
</dbReference>
<evidence type="ECO:0000259" key="6">
    <source>
        <dbReference type="PROSITE" id="PS51332"/>
    </source>
</evidence>
<dbReference type="GO" id="GO:0003824">
    <property type="term" value="F:catalytic activity"/>
    <property type="evidence" value="ECO:0007669"/>
    <property type="project" value="InterPro"/>
</dbReference>
<evidence type="ECO:0000313" key="8">
    <source>
        <dbReference type="EMBL" id="NYG33374.1"/>
    </source>
</evidence>
<name>A0A7Y9UCB2_9BURK</name>
<dbReference type="InterPro" id="IPR051198">
    <property type="entry name" value="BchE-like"/>
</dbReference>
<dbReference type="GO" id="GO:0051539">
    <property type="term" value="F:4 iron, 4 sulfur cluster binding"/>
    <property type="evidence" value="ECO:0007669"/>
    <property type="project" value="UniProtKB-KW"/>
</dbReference>
<sequence>MTSTASVSVAGRALDVLFINPDSSAQAYQALSTTFSAIEPPTWALLLAQSCRAQDFNVAIMDCDAEKLSLDAAVQRIRDLKPRLVVFVIYGQNPNSGTTSMIGGTQLAAQIKAEIGNTPIAFVGSHTSALPKEVLALPYVDIVFLNEGVYALHDLLRGNLKSDIASVAGIGYKKQVGSGLPLLWLNPPQRVVPQERMDIDLPGYAWDLLPYRNRPLDLYRAHFWHAGFDHSKRTPFAAIYTSLGCNFGCDFCMINIINRSDNGDDVHAAHSRGMRFWSPGLIANELEKLARMGCETVRISDEMFFLNRRYYEPLLQQVVERDLNLRMWAYSRVDTVRPAALDLFRRAGIGWLALGIEAGNQMVRKEVSKGSFQEVNIREICTTVRNSGINVISNYIFGFPDDTLDTMQQTLDLALELNTEMTNMYPCQALPGSPMFRDALRNGSTLPDSYAGYAFLSYECQPMATKHVSAADVLRFRDMAWQRYFTHEPYLQLVQEKFGSRERSNIEEMTRIRLKRKLLGD</sequence>
<dbReference type="InterPro" id="IPR006158">
    <property type="entry name" value="Cobalamin-bd"/>
</dbReference>
<reference evidence="8 9" key="1">
    <citation type="submission" date="2020-07" db="EMBL/GenBank/DDBJ databases">
        <title>Genomic Encyclopedia of Archaeal and Bacterial Type Strains, Phase II (KMG-II): from individual species to whole genera.</title>
        <authorList>
            <person name="Goeker M."/>
        </authorList>
    </citation>
    <scope>NUCLEOTIDE SEQUENCE [LARGE SCALE GENOMIC DNA]</scope>
    <source>
        <strain evidence="8 9">DSM 21226</strain>
    </source>
</reference>
<evidence type="ECO:0000256" key="3">
    <source>
        <dbReference type="ARBA" id="ARBA00022723"/>
    </source>
</evidence>
<dbReference type="PANTHER" id="PTHR43409">
    <property type="entry name" value="ANAEROBIC MAGNESIUM-PROTOPORPHYRIN IX MONOMETHYL ESTER CYCLASE-RELATED"/>
    <property type="match status" value="1"/>
</dbReference>
<feature type="domain" description="B12-binding" evidence="6">
    <location>
        <begin position="27"/>
        <end position="166"/>
    </location>
</feature>
<dbReference type="InterPro" id="IPR006638">
    <property type="entry name" value="Elp3/MiaA/NifB-like_rSAM"/>
</dbReference>
<proteinExistence type="predicted"/>
<dbReference type="AlphaFoldDB" id="A0A7Y9UCB2"/>
<keyword evidence="9" id="KW-1185">Reference proteome</keyword>
<dbReference type="GO" id="GO:0046872">
    <property type="term" value="F:metal ion binding"/>
    <property type="evidence" value="ECO:0007669"/>
    <property type="project" value="UniProtKB-KW"/>
</dbReference>
<dbReference type="Proteomes" id="UP000518288">
    <property type="component" value="Unassembled WGS sequence"/>
</dbReference>